<dbReference type="PANTHER" id="PTHR30483">
    <property type="entry name" value="LEUCINE-SPECIFIC-BINDING PROTEIN"/>
    <property type="match status" value="1"/>
</dbReference>
<organism evidence="2 3">
    <name type="scientific">Dictyobacter alpinus</name>
    <dbReference type="NCBI Taxonomy" id="2014873"/>
    <lineage>
        <taxon>Bacteria</taxon>
        <taxon>Bacillati</taxon>
        <taxon>Chloroflexota</taxon>
        <taxon>Ktedonobacteria</taxon>
        <taxon>Ktedonobacterales</taxon>
        <taxon>Dictyobacteraceae</taxon>
        <taxon>Dictyobacter</taxon>
    </lineage>
</organism>
<dbReference type="RefSeq" id="WP_161982640.1">
    <property type="nucleotide sequence ID" value="NZ_BIFT01000002.1"/>
</dbReference>
<comment type="caution">
    <text evidence="2">The sequence shown here is derived from an EMBL/GenBank/DDBJ whole genome shotgun (WGS) entry which is preliminary data.</text>
</comment>
<keyword evidence="1" id="KW-1133">Transmembrane helix</keyword>
<keyword evidence="1" id="KW-0472">Membrane</keyword>
<feature type="transmembrane region" description="Helical" evidence="1">
    <location>
        <begin position="112"/>
        <end position="129"/>
    </location>
</feature>
<dbReference type="EMBL" id="BIFT01000002">
    <property type="protein sequence ID" value="GCE31390.1"/>
    <property type="molecule type" value="Genomic_DNA"/>
</dbReference>
<evidence type="ECO:0000313" key="2">
    <source>
        <dbReference type="EMBL" id="GCE31390.1"/>
    </source>
</evidence>
<accession>A0A402BJ66</accession>
<dbReference type="InterPro" id="IPR028082">
    <property type="entry name" value="Peripla_BP_I"/>
</dbReference>
<keyword evidence="3" id="KW-1185">Reference proteome</keyword>
<feature type="transmembrane region" description="Helical" evidence="1">
    <location>
        <begin position="42"/>
        <end position="60"/>
    </location>
</feature>
<name>A0A402BJ66_9CHLR</name>
<dbReference type="InterPro" id="IPR051010">
    <property type="entry name" value="BCAA_transport"/>
</dbReference>
<gene>
    <name evidence="2" type="ORF">KDA_68740</name>
</gene>
<keyword evidence="1" id="KW-0812">Transmembrane</keyword>
<reference evidence="3" key="1">
    <citation type="submission" date="2018-12" db="EMBL/GenBank/DDBJ databases">
        <title>Tengunoibacter tsumagoiensis gen. nov., sp. nov., Dictyobacter kobayashii sp. nov., D. alpinus sp. nov., and D. joshuensis sp. nov. and description of Dictyobacteraceae fam. nov. within the order Ktedonobacterales isolated from Tengu-no-mugimeshi.</title>
        <authorList>
            <person name="Wang C.M."/>
            <person name="Zheng Y."/>
            <person name="Sakai Y."/>
            <person name="Toyoda A."/>
            <person name="Minakuchi Y."/>
            <person name="Abe K."/>
            <person name="Yokota A."/>
            <person name="Yabe S."/>
        </authorList>
    </citation>
    <scope>NUCLEOTIDE SEQUENCE [LARGE SCALE GENOMIC DNA]</scope>
    <source>
        <strain evidence="3">Uno16</strain>
    </source>
</reference>
<dbReference type="SUPFAM" id="SSF53822">
    <property type="entry name" value="Periplasmic binding protein-like I"/>
    <property type="match status" value="1"/>
</dbReference>
<dbReference type="Proteomes" id="UP000287171">
    <property type="component" value="Unassembled WGS sequence"/>
</dbReference>
<dbReference type="AlphaFoldDB" id="A0A402BJ66"/>
<protein>
    <submittedName>
        <fullName evidence="2">Uncharacterized protein</fullName>
    </submittedName>
</protein>
<dbReference type="Gene3D" id="3.40.50.2300">
    <property type="match status" value="2"/>
</dbReference>
<proteinExistence type="predicted"/>
<sequence length="636" mass="70664">MSKKLSTTNTNAPANADPLYIQTGAEDVVPDKLAGDGWTLNILWAITISIFIISFFTSAYQYTWSSVAAFLAIEGFKRVWDGIFKYTDPLLYRLFSHLPNFVQRIWHWLTRFYTLATPFVIITLVFMLLTPKEFSSFFTYFYPNQLCIEHQVDVLASICPNGVGTSQIQAGTEQVTVGIIDENHASPFDQSNGNTSEKQVESLIFQENKQVVTNKQYMTLMVATMLSRTLDDSELSISVGLKDLSGAYLAQKDYNAKHKLKVRLVIVNIGTRLAVDQTVEQVMKQVVLYARKDPTFRGMIGPPFSRSTQLALGQLAALHQSNIPVVSPSATSDLLSNTPGFYRVVSSDKVQSKYMGQFFGRHMVPAYQAKMHLKSDAPLNIAVFSDSTDPYSTSLNRDFLEQAQVQVPNLHPILEQYVVGRIDTITQGLQDALDQGAGMIYFSGYQADLKPLENALHELKIRKGITQTIPILGGDGLYEMNGYMDNEYETVFATVYASPIDPNSPFKKEFDQVFGQTADVPSGQPYALLAPHAILSYDATNTFLHALDKSLSINNNSNLPSVSDFNSALQNVTFEGISGLISFEGGNANSFQRSDPLNKGAYVMCVDQNHHTHTAASYGPDQSEHYFLKDALQCLS</sequence>
<evidence type="ECO:0000313" key="3">
    <source>
        <dbReference type="Proteomes" id="UP000287171"/>
    </source>
</evidence>
<evidence type="ECO:0000256" key="1">
    <source>
        <dbReference type="SAM" id="Phobius"/>
    </source>
</evidence>
<dbReference type="PANTHER" id="PTHR30483:SF6">
    <property type="entry name" value="PERIPLASMIC BINDING PROTEIN OF ABC TRANSPORTER FOR NATURAL AMINO ACIDS"/>
    <property type="match status" value="1"/>
</dbReference>